<organism evidence="1 2">
    <name type="scientific">Candidatus Thiomargarita nelsonii</name>
    <dbReference type="NCBI Taxonomy" id="1003181"/>
    <lineage>
        <taxon>Bacteria</taxon>
        <taxon>Pseudomonadati</taxon>
        <taxon>Pseudomonadota</taxon>
        <taxon>Gammaproteobacteria</taxon>
        <taxon>Thiotrichales</taxon>
        <taxon>Thiotrichaceae</taxon>
        <taxon>Thiomargarita</taxon>
    </lineage>
</organism>
<dbReference type="Proteomes" id="UP000030428">
    <property type="component" value="Unassembled WGS sequence"/>
</dbReference>
<evidence type="ECO:0000313" key="1">
    <source>
        <dbReference type="EMBL" id="KHD07031.1"/>
    </source>
</evidence>
<reference evidence="1 2" key="1">
    <citation type="journal article" date="2016" name="Front. Microbiol.">
        <title>Single-Cell (Meta-)Genomics of a Dimorphic Candidatus Thiomargarita nelsonii Reveals Genomic Plasticity.</title>
        <authorList>
            <person name="Flood B.E."/>
            <person name="Fliss P."/>
            <person name="Jones D.S."/>
            <person name="Dick G.J."/>
            <person name="Jain S."/>
            <person name="Kaster A.K."/>
            <person name="Winkel M."/>
            <person name="Mussmann M."/>
            <person name="Bailey J."/>
        </authorList>
    </citation>
    <scope>NUCLEOTIDE SEQUENCE [LARGE SCALE GENOMIC DNA]</scope>
    <source>
        <strain evidence="1">Hydrate Ridge</strain>
    </source>
</reference>
<accession>A0A0A6RT29</accession>
<name>A0A0A6RT29_9GAMM</name>
<keyword evidence="2" id="KW-1185">Reference proteome</keyword>
<protein>
    <submittedName>
        <fullName evidence="1">Uncharacterized protein</fullName>
    </submittedName>
</protein>
<gene>
    <name evidence="1" type="ORF">PN36_20695</name>
</gene>
<sequence>MNLKEQLINAFTEYNNCLEDICLPAFEVIDDQQNLPCRLLLTNGEFGQFQIKNPRKHCLQFLKIDNCILFTQDGAKCDFAVFNADELIFVELKKIEANTASSHKKRKIKRNDAYTQLENTLKIFQSKNIDLSGYKLFVIASVLDYNPPVTKMPAATTKSQNAKVRFEEYNAILLTGQIYEFT</sequence>
<proteinExistence type="predicted"/>
<evidence type="ECO:0000313" key="2">
    <source>
        <dbReference type="Proteomes" id="UP000030428"/>
    </source>
</evidence>
<comment type="caution">
    <text evidence="1">The sequence shown here is derived from an EMBL/GenBank/DDBJ whole genome shotgun (WGS) entry which is preliminary data.</text>
</comment>
<dbReference type="EMBL" id="JSZA02000090">
    <property type="protein sequence ID" value="KHD07031.1"/>
    <property type="molecule type" value="Genomic_DNA"/>
</dbReference>
<dbReference type="AlphaFoldDB" id="A0A0A6RT29"/>